<feature type="compositionally biased region" description="Polar residues" evidence="5">
    <location>
        <begin position="144"/>
        <end position="161"/>
    </location>
</feature>
<dbReference type="GeneID" id="25904761"/>
<dbReference type="PANTHER" id="PTHR46203:SF1">
    <property type="entry name" value="MITOCHONDRIAL TRANSLATION RELEASE FACTOR IN RESCUE"/>
    <property type="match status" value="1"/>
</dbReference>
<dbReference type="InterPro" id="IPR052405">
    <property type="entry name" value="Mito_Transl_Release_Factor"/>
</dbReference>
<sequence length="305" mass="34491">MSKYKLVSGLIELIVHRTMFPLTCRRAFNGPRGHSTLQSLMKAPLIASHSHTGTQYRNSEPSNNNGTSTHLQRRYYRCIHNVPLEEPRTYLKSVVRYQRPKFHTLAHMQRQSDAPNSSNSDSLHTVSSVHSQGASRESEHATLSEKSSITQNDTTEGTQDLHTGEDYVKPKRAKKPKKEKRPKWEDTVIVMEVDEVDFEEQFVKGNGPGGQKINKTNSQVVLKHIPTGVVVHCQMGRSQAQNRKEARKLLALKVTQHIHGIDPKAQKKMDKLKKRKADKLYKQAKKKRLSAEASKSAETQPSEGS</sequence>
<keyword evidence="3" id="KW-0809">Transit peptide</keyword>
<evidence type="ECO:0000256" key="4">
    <source>
        <dbReference type="ARBA" id="ARBA00023128"/>
    </source>
</evidence>
<dbReference type="STRING" id="667725.A0A0L0G3T9"/>
<dbReference type="eggNOG" id="KOG2726">
    <property type="taxonomic scope" value="Eukaryota"/>
</dbReference>
<evidence type="ECO:0000313" key="7">
    <source>
        <dbReference type="EMBL" id="KNC83501.1"/>
    </source>
</evidence>
<feature type="region of interest" description="Disordered" evidence="5">
    <location>
        <begin position="261"/>
        <end position="305"/>
    </location>
</feature>
<dbReference type="AlphaFoldDB" id="A0A0L0G3T9"/>
<reference evidence="7 8" key="1">
    <citation type="submission" date="2011-02" db="EMBL/GenBank/DDBJ databases">
        <title>The Genome Sequence of Sphaeroforma arctica JP610.</title>
        <authorList>
            <consortium name="The Broad Institute Genome Sequencing Platform"/>
            <person name="Russ C."/>
            <person name="Cuomo C."/>
            <person name="Young S.K."/>
            <person name="Zeng Q."/>
            <person name="Gargeya S."/>
            <person name="Alvarado L."/>
            <person name="Berlin A."/>
            <person name="Chapman S.B."/>
            <person name="Chen Z."/>
            <person name="Freedman E."/>
            <person name="Gellesch M."/>
            <person name="Goldberg J."/>
            <person name="Griggs A."/>
            <person name="Gujja S."/>
            <person name="Heilman E."/>
            <person name="Heiman D."/>
            <person name="Howarth C."/>
            <person name="Mehta T."/>
            <person name="Neiman D."/>
            <person name="Pearson M."/>
            <person name="Roberts A."/>
            <person name="Saif S."/>
            <person name="Shea T."/>
            <person name="Shenoy N."/>
            <person name="Sisk P."/>
            <person name="Stolte C."/>
            <person name="Sykes S."/>
            <person name="White J."/>
            <person name="Yandava C."/>
            <person name="Burger G."/>
            <person name="Gray M.W."/>
            <person name="Holland P.W.H."/>
            <person name="King N."/>
            <person name="Lang F.B.F."/>
            <person name="Roger A.J."/>
            <person name="Ruiz-Trillo I."/>
            <person name="Haas B."/>
            <person name="Nusbaum C."/>
            <person name="Birren B."/>
        </authorList>
    </citation>
    <scope>NUCLEOTIDE SEQUENCE [LARGE SCALE GENOMIC DNA]</scope>
    <source>
        <strain evidence="7 8">JP610</strain>
    </source>
</reference>
<gene>
    <name evidence="7" type="ORF">SARC_04257</name>
</gene>
<feature type="compositionally biased region" description="Polar residues" evidence="5">
    <location>
        <begin position="109"/>
        <end position="135"/>
    </location>
</feature>
<feature type="compositionally biased region" description="Basic residues" evidence="5">
    <location>
        <begin position="170"/>
        <end position="181"/>
    </location>
</feature>
<dbReference type="PANTHER" id="PTHR46203">
    <property type="entry name" value="PROBABLE PEPTIDE CHAIN RELEASE FACTOR C12ORF65"/>
    <property type="match status" value="1"/>
</dbReference>
<dbReference type="OrthoDB" id="277888at2759"/>
<organism evidence="7 8">
    <name type="scientific">Sphaeroforma arctica JP610</name>
    <dbReference type="NCBI Taxonomy" id="667725"/>
    <lineage>
        <taxon>Eukaryota</taxon>
        <taxon>Ichthyosporea</taxon>
        <taxon>Ichthyophonida</taxon>
        <taxon>Sphaeroforma</taxon>
    </lineage>
</organism>
<feature type="region of interest" description="Disordered" evidence="5">
    <location>
        <begin position="107"/>
        <end position="183"/>
    </location>
</feature>
<evidence type="ECO:0000313" key="8">
    <source>
        <dbReference type="Proteomes" id="UP000054560"/>
    </source>
</evidence>
<comment type="subcellular location">
    <subcellularLocation>
        <location evidence="1">Mitochondrion</location>
    </subcellularLocation>
</comment>
<dbReference type="GO" id="GO:0005739">
    <property type="term" value="C:mitochondrion"/>
    <property type="evidence" value="ECO:0007669"/>
    <property type="project" value="UniProtKB-SubCell"/>
</dbReference>
<dbReference type="InterPro" id="IPR045853">
    <property type="entry name" value="Pep_chain_release_fac_I_sf"/>
</dbReference>
<accession>A0A0L0G3T9</accession>
<evidence type="ECO:0000259" key="6">
    <source>
        <dbReference type="Pfam" id="PF00472"/>
    </source>
</evidence>
<evidence type="ECO:0000256" key="5">
    <source>
        <dbReference type="SAM" id="MobiDB-lite"/>
    </source>
</evidence>
<dbReference type="GO" id="GO:0003747">
    <property type="term" value="F:translation release factor activity"/>
    <property type="evidence" value="ECO:0007669"/>
    <property type="project" value="InterPro"/>
</dbReference>
<feature type="domain" description="Prokaryotic-type class I peptide chain release factors" evidence="6">
    <location>
        <begin position="191"/>
        <end position="290"/>
    </location>
</feature>
<dbReference type="InterPro" id="IPR000352">
    <property type="entry name" value="Pep_chain_release_fac_I"/>
</dbReference>
<evidence type="ECO:0000256" key="1">
    <source>
        <dbReference type="ARBA" id="ARBA00004173"/>
    </source>
</evidence>
<feature type="compositionally biased region" description="Polar residues" evidence="5">
    <location>
        <begin position="296"/>
        <end position="305"/>
    </location>
</feature>
<evidence type="ECO:0000256" key="3">
    <source>
        <dbReference type="ARBA" id="ARBA00022946"/>
    </source>
</evidence>
<name>A0A0L0G3T9_9EUKA</name>
<dbReference type="Pfam" id="PF00472">
    <property type="entry name" value="RF-1"/>
    <property type="match status" value="1"/>
</dbReference>
<comment type="similarity">
    <text evidence="2">Belongs to the prokaryotic/mitochondrial release factor family.</text>
</comment>
<dbReference type="Proteomes" id="UP000054560">
    <property type="component" value="Unassembled WGS sequence"/>
</dbReference>
<keyword evidence="8" id="KW-1185">Reference proteome</keyword>
<evidence type="ECO:0000256" key="2">
    <source>
        <dbReference type="ARBA" id="ARBA00010835"/>
    </source>
</evidence>
<dbReference type="SUPFAM" id="SSF75620">
    <property type="entry name" value="Release factor"/>
    <property type="match status" value="1"/>
</dbReference>
<keyword evidence="4" id="KW-0496">Mitochondrion</keyword>
<dbReference type="RefSeq" id="XP_014157403.1">
    <property type="nucleotide sequence ID" value="XM_014301928.1"/>
</dbReference>
<protein>
    <recommendedName>
        <fullName evidence="6">Prokaryotic-type class I peptide chain release factors domain-containing protein</fullName>
    </recommendedName>
</protein>
<proteinExistence type="inferred from homology"/>
<dbReference type="Gene3D" id="3.30.160.20">
    <property type="match status" value="1"/>
</dbReference>
<dbReference type="EMBL" id="KQ241829">
    <property type="protein sequence ID" value="KNC83501.1"/>
    <property type="molecule type" value="Genomic_DNA"/>
</dbReference>
<feature type="compositionally biased region" description="Basic residues" evidence="5">
    <location>
        <begin position="270"/>
        <end position="288"/>
    </location>
</feature>